<keyword evidence="9" id="KW-1185">Reference proteome</keyword>
<evidence type="ECO:0000256" key="6">
    <source>
        <dbReference type="SAM" id="Phobius"/>
    </source>
</evidence>
<proteinExistence type="predicted"/>
<dbReference type="KEGG" id="gog:C1280_20230"/>
<name>A0A2Z3H2J8_9BACT</name>
<feature type="transmembrane region" description="Helical" evidence="6">
    <location>
        <begin position="108"/>
        <end position="127"/>
    </location>
</feature>
<evidence type="ECO:0000256" key="3">
    <source>
        <dbReference type="ARBA" id="ARBA00022692"/>
    </source>
</evidence>
<evidence type="ECO:0000256" key="4">
    <source>
        <dbReference type="ARBA" id="ARBA00022989"/>
    </source>
</evidence>
<feature type="transmembrane region" description="Helical" evidence="6">
    <location>
        <begin position="133"/>
        <end position="151"/>
    </location>
</feature>
<keyword evidence="3 6" id="KW-0812">Transmembrane</keyword>
<feature type="transmembrane region" description="Helical" evidence="6">
    <location>
        <begin position="274"/>
        <end position="293"/>
    </location>
</feature>
<dbReference type="PANTHER" id="PTHR35007">
    <property type="entry name" value="INTEGRAL MEMBRANE PROTEIN-RELATED"/>
    <property type="match status" value="1"/>
</dbReference>
<dbReference type="AlphaFoldDB" id="A0A2Z3H2J8"/>
<feature type="transmembrane region" description="Helical" evidence="6">
    <location>
        <begin position="6"/>
        <end position="25"/>
    </location>
</feature>
<sequence length="330" mass="35941">MIAQIGVFVAVTGAALMVLWVASASRGPARARFRRRLDEEFAGEATGPGGPALLYKNLDALSALDPNASLPPADPQVPRPAARPARRRRFWAEEQLRRAGVPLTPRQFLIASAGLGAGAGGLGAVFVSPLAGAAAALVGLVAPTVLVRLRLKRRREKYLRQIAGAFELMARVIRTGQSVTEAFRAAVGAFDDPLAEEFGRCVHQIEHGIRPEAAFREMSDRADVLELRIFVVAMTIQRQTGGNLSEVLDRLAGVVRARLRVRQKIRALTAEGRMQSRTLTVLPVVVFAMMYFLNRPYAEGLLAQWRLLLGTVTCVAVGTLWIRNIMNFEG</sequence>
<evidence type="ECO:0000256" key="1">
    <source>
        <dbReference type="ARBA" id="ARBA00004651"/>
    </source>
</evidence>
<protein>
    <recommendedName>
        <fullName evidence="7">Type II secretion system protein GspF domain-containing protein</fullName>
    </recommendedName>
</protein>
<dbReference type="EMBL" id="CP025958">
    <property type="protein sequence ID" value="AWM39081.1"/>
    <property type="molecule type" value="Genomic_DNA"/>
</dbReference>
<dbReference type="Proteomes" id="UP000245802">
    <property type="component" value="Chromosome"/>
</dbReference>
<keyword evidence="4 6" id="KW-1133">Transmembrane helix</keyword>
<gene>
    <name evidence="8" type="ORF">C1280_20230</name>
</gene>
<keyword evidence="5 6" id="KW-0472">Membrane</keyword>
<feature type="domain" description="Type II secretion system protein GspF" evidence="7">
    <location>
        <begin position="166"/>
        <end position="291"/>
    </location>
</feature>
<dbReference type="Pfam" id="PF00482">
    <property type="entry name" value="T2SSF"/>
    <property type="match status" value="1"/>
</dbReference>
<dbReference type="InterPro" id="IPR018076">
    <property type="entry name" value="T2SS_GspF_dom"/>
</dbReference>
<feature type="transmembrane region" description="Helical" evidence="6">
    <location>
        <begin position="305"/>
        <end position="322"/>
    </location>
</feature>
<dbReference type="OrthoDB" id="9803381at2"/>
<comment type="subcellular location">
    <subcellularLocation>
        <location evidence="1">Cell membrane</location>
        <topology evidence="1">Multi-pass membrane protein</topology>
    </subcellularLocation>
</comment>
<dbReference type="InterPro" id="IPR042094">
    <property type="entry name" value="T2SS_GspF_sf"/>
</dbReference>
<dbReference type="PANTHER" id="PTHR35007:SF1">
    <property type="entry name" value="PILUS ASSEMBLY PROTEIN"/>
    <property type="match status" value="1"/>
</dbReference>
<evidence type="ECO:0000256" key="2">
    <source>
        <dbReference type="ARBA" id="ARBA00022475"/>
    </source>
</evidence>
<dbReference type="Gene3D" id="1.20.81.30">
    <property type="entry name" value="Type II secretion system (T2SS), domain F"/>
    <property type="match status" value="1"/>
</dbReference>
<evidence type="ECO:0000259" key="7">
    <source>
        <dbReference type="Pfam" id="PF00482"/>
    </source>
</evidence>
<evidence type="ECO:0000256" key="5">
    <source>
        <dbReference type="ARBA" id="ARBA00023136"/>
    </source>
</evidence>
<keyword evidence="2" id="KW-1003">Cell membrane</keyword>
<accession>A0A2Z3H2J8</accession>
<reference evidence="8 9" key="1">
    <citation type="submission" date="2018-01" db="EMBL/GenBank/DDBJ databases">
        <title>G. obscuriglobus.</title>
        <authorList>
            <person name="Franke J."/>
            <person name="Blomberg W."/>
            <person name="Selmecki A."/>
        </authorList>
    </citation>
    <scope>NUCLEOTIDE SEQUENCE [LARGE SCALE GENOMIC DNA]</scope>
    <source>
        <strain evidence="8 9">DSM 5831</strain>
    </source>
</reference>
<organism evidence="8 9">
    <name type="scientific">Gemmata obscuriglobus</name>
    <dbReference type="NCBI Taxonomy" id="114"/>
    <lineage>
        <taxon>Bacteria</taxon>
        <taxon>Pseudomonadati</taxon>
        <taxon>Planctomycetota</taxon>
        <taxon>Planctomycetia</taxon>
        <taxon>Gemmatales</taxon>
        <taxon>Gemmataceae</taxon>
        <taxon>Gemmata</taxon>
    </lineage>
</organism>
<evidence type="ECO:0000313" key="8">
    <source>
        <dbReference type="EMBL" id="AWM39081.1"/>
    </source>
</evidence>
<evidence type="ECO:0000313" key="9">
    <source>
        <dbReference type="Proteomes" id="UP000245802"/>
    </source>
</evidence>
<dbReference type="RefSeq" id="WP_010037066.1">
    <property type="nucleotide sequence ID" value="NZ_CP025958.1"/>
</dbReference>
<dbReference type="GO" id="GO:0005886">
    <property type="term" value="C:plasma membrane"/>
    <property type="evidence" value="ECO:0007669"/>
    <property type="project" value="UniProtKB-SubCell"/>
</dbReference>